<evidence type="ECO:0000256" key="1">
    <source>
        <dbReference type="SAM" id="Phobius"/>
    </source>
</evidence>
<dbReference type="AlphaFoldDB" id="A0A450YVP6"/>
<keyword evidence="1" id="KW-1133">Transmembrane helix</keyword>
<evidence type="ECO:0000313" key="2">
    <source>
        <dbReference type="EMBL" id="VFK45529.1"/>
    </source>
</evidence>
<sequence length="45" mass="5084">MRASRRWILQDIVIATTTYLFYSGLGVVPKINGLSFVDWKEGLPA</sequence>
<feature type="transmembrane region" description="Helical" evidence="1">
    <location>
        <begin position="12"/>
        <end position="31"/>
    </location>
</feature>
<gene>
    <name evidence="2" type="ORF">BECKTC1821E_GA0114239_105011</name>
</gene>
<proteinExistence type="predicted"/>
<organism evidence="2">
    <name type="scientific">Candidatus Kentrum sp. TC</name>
    <dbReference type="NCBI Taxonomy" id="2126339"/>
    <lineage>
        <taxon>Bacteria</taxon>
        <taxon>Pseudomonadati</taxon>
        <taxon>Pseudomonadota</taxon>
        <taxon>Gammaproteobacteria</taxon>
        <taxon>Candidatus Kentrum</taxon>
    </lineage>
</organism>
<keyword evidence="1" id="KW-0472">Membrane</keyword>
<reference evidence="2" key="1">
    <citation type="submission" date="2019-02" db="EMBL/GenBank/DDBJ databases">
        <authorList>
            <person name="Gruber-Vodicka R. H."/>
            <person name="Seah K. B. B."/>
        </authorList>
    </citation>
    <scope>NUCLEOTIDE SEQUENCE</scope>
    <source>
        <strain evidence="2">BECK_BZ125</strain>
    </source>
</reference>
<accession>A0A450YVP6</accession>
<dbReference type="EMBL" id="CAADFT010000050">
    <property type="protein sequence ID" value="VFK45529.1"/>
    <property type="molecule type" value="Genomic_DNA"/>
</dbReference>
<keyword evidence="1" id="KW-0812">Transmembrane</keyword>
<protein>
    <submittedName>
        <fullName evidence="2">Uncharacterized protein</fullName>
    </submittedName>
</protein>
<name>A0A450YVP6_9GAMM</name>